<dbReference type="InterPro" id="IPR014718">
    <property type="entry name" value="GH-type_carb-bd"/>
</dbReference>
<accession>A0ABU7R949</accession>
<name>A0ABU7R949_9ACTN</name>
<dbReference type="InterPro" id="IPR011013">
    <property type="entry name" value="Gal_mutarotase_sf_dom"/>
</dbReference>
<evidence type="ECO:0000256" key="1">
    <source>
        <dbReference type="ARBA" id="ARBA00001614"/>
    </source>
</evidence>
<dbReference type="PANTHER" id="PTHR10091:SF0">
    <property type="entry name" value="GALACTOSE MUTAROTASE"/>
    <property type="match status" value="1"/>
</dbReference>
<dbReference type="EMBL" id="JAZGJQ010000002">
    <property type="protein sequence ID" value="MEE6146954.1"/>
    <property type="molecule type" value="Genomic_DNA"/>
</dbReference>
<evidence type="ECO:0000256" key="4">
    <source>
        <dbReference type="ARBA" id="ARBA00013185"/>
    </source>
</evidence>
<evidence type="ECO:0000313" key="10">
    <source>
        <dbReference type="Proteomes" id="UP001332931"/>
    </source>
</evidence>
<dbReference type="InterPro" id="IPR018052">
    <property type="entry name" value="Ald1_epimerase_CS"/>
</dbReference>
<dbReference type="NCBIfam" id="NF008277">
    <property type="entry name" value="PRK11055.1"/>
    <property type="match status" value="1"/>
</dbReference>
<dbReference type="Gene3D" id="2.70.98.10">
    <property type="match status" value="1"/>
</dbReference>
<reference evidence="9 10" key="1">
    <citation type="submission" date="2024-01" db="EMBL/GenBank/DDBJ databases">
        <title>Description of Olsenella sp. nov., isolated from pig feces.</title>
        <authorList>
            <person name="Chang Y.-H."/>
        </authorList>
    </citation>
    <scope>NUCLEOTIDE SEQUENCE [LARGE SCALE GENOMIC DNA]</scope>
    <source>
        <strain evidence="9 10">YH-ols2223</strain>
    </source>
</reference>
<evidence type="ECO:0000313" key="9">
    <source>
        <dbReference type="EMBL" id="MEE6146954.1"/>
    </source>
</evidence>
<comment type="caution">
    <text evidence="9">The sequence shown here is derived from an EMBL/GenBank/DDBJ whole genome shotgun (WGS) entry which is preliminary data.</text>
</comment>
<dbReference type="InterPro" id="IPR015443">
    <property type="entry name" value="Aldose_1-epimerase"/>
</dbReference>
<protein>
    <recommendedName>
        <fullName evidence="5 8">Aldose 1-epimerase</fullName>
        <ecNumber evidence="4 8">5.1.3.3</ecNumber>
    </recommendedName>
</protein>
<evidence type="ECO:0000256" key="8">
    <source>
        <dbReference type="PIRNR" id="PIRNR005096"/>
    </source>
</evidence>
<dbReference type="PIRSF" id="PIRSF005096">
    <property type="entry name" value="GALM"/>
    <property type="match status" value="1"/>
</dbReference>
<gene>
    <name evidence="9" type="ORF">VXJ25_02925</name>
</gene>
<dbReference type="Pfam" id="PF01263">
    <property type="entry name" value="Aldose_epim"/>
    <property type="match status" value="1"/>
</dbReference>
<dbReference type="PANTHER" id="PTHR10091">
    <property type="entry name" value="ALDOSE-1-EPIMERASE"/>
    <property type="match status" value="1"/>
</dbReference>
<dbReference type="CDD" id="cd09019">
    <property type="entry name" value="galactose_mutarotase_like"/>
    <property type="match status" value="1"/>
</dbReference>
<evidence type="ECO:0000256" key="6">
    <source>
        <dbReference type="ARBA" id="ARBA00023235"/>
    </source>
</evidence>
<evidence type="ECO:0000256" key="5">
    <source>
        <dbReference type="ARBA" id="ARBA00014165"/>
    </source>
</evidence>
<organism evidence="9 10">
    <name type="scientific">Olsenella absiana</name>
    <dbReference type="NCBI Taxonomy" id="3115222"/>
    <lineage>
        <taxon>Bacteria</taxon>
        <taxon>Bacillati</taxon>
        <taxon>Actinomycetota</taxon>
        <taxon>Coriobacteriia</taxon>
        <taxon>Coriobacteriales</taxon>
        <taxon>Atopobiaceae</taxon>
        <taxon>Olsenella</taxon>
    </lineage>
</organism>
<keyword evidence="7 8" id="KW-0119">Carbohydrate metabolism</keyword>
<proteinExistence type="inferred from homology"/>
<comment type="catalytic activity">
    <reaction evidence="1 8">
        <text>alpha-D-glucose = beta-D-glucose</text>
        <dbReference type="Rhea" id="RHEA:10264"/>
        <dbReference type="ChEBI" id="CHEBI:15903"/>
        <dbReference type="ChEBI" id="CHEBI:17925"/>
        <dbReference type="EC" id="5.1.3.3"/>
    </reaction>
</comment>
<dbReference type="GO" id="GO:0016853">
    <property type="term" value="F:isomerase activity"/>
    <property type="evidence" value="ECO:0007669"/>
    <property type="project" value="UniProtKB-KW"/>
</dbReference>
<evidence type="ECO:0000256" key="7">
    <source>
        <dbReference type="ARBA" id="ARBA00023277"/>
    </source>
</evidence>
<evidence type="ECO:0000256" key="2">
    <source>
        <dbReference type="ARBA" id="ARBA00005028"/>
    </source>
</evidence>
<evidence type="ECO:0000256" key="3">
    <source>
        <dbReference type="ARBA" id="ARBA00006206"/>
    </source>
</evidence>
<dbReference type="InterPro" id="IPR047215">
    <property type="entry name" value="Galactose_mutarotase-like"/>
</dbReference>
<sequence>MGGRQLEAGTCAPFGRTPDGREARVWTIGAEGGLMARVSDLGACLTSLLVPRDGSYLDVVLGYDDAAGYATDDAHLGAVIGRVANRIGGATLELGGRVYHLAANEGANSNHSGPDLWRHRLWRLVSAGPASVTLELDSPDGDQGFPGAVRARVTYEVVRGALRISYLAEADATTAINLTNHSYFNLNGQGSGSVLAHRVQVLADRYTEVDAGNVPTGRLLDVAGTPLDLREPHRLDEAAALFAREHGGFDHNFETRGFRPAEGRVGEVRRVASAWGDRSGLRMDVLCDLPGLQLYTANYLDGERGKGGVALRPHDAVCFETQFFPDAPNHPAFAQDVFGPGHPFVSCTEYRFDGA</sequence>
<dbReference type="EC" id="5.1.3.3" evidence="4 8"/>
<dbReference type="PROSITE" id="PS00545">
    <property type="entry name" value="ALDOSE_1_EPIMERASE"/>
    <property type="match status" value="1"/>
</dbReference>
<comment type="pathway">
    <text evidence="2 8">Carbohydrate metabolism; hexose metabolism.</text>
</comment>
<dbReference type="Proteomes" id="UP001332931">
    <property type="component" value="Unassembled WGS sequence"/>
</dbReference>
<keyword evidence="10" id="KW-1185">Reference proteome</keyword>
<dbReference type="InterPro" id="IPR008183">
    <property type="entry name" value="Aldose_1/G6P_1-epimerase"/>
</dbReference>
<comment type="similarity">
    <text evidence="3 8">Belongs to the aldose epimerase family.</text>
</comment>
<dbReference type="RefSeq" id="WP_330957720.1">
    <property type="nucleotide sequence ID" value="NZ_JAZGJQ010000002.1"/>
</dbReference>
<dbReference type="SUPFAM" id="SSF74650">
    <property type="entry name" value="Galactose mutarotase-like"/>
    <property type="match status" value="1"/>
</dbReference>
<keyword evidence="6 8" id="KW-0413">Isomerase</keyword>